<dbReference type="EMBL" id="UINC01175771">
    <property type="protein sequence ID" value="SVD82569.1"/>
    <property type="molecule type" value="Genomic_DNA"/>
</dbReference>
<name>A0A382YHV4_9ZZZZ</name>
<gene>
    <name evidence="1" type="ORF">METZ01_LOCUS435423</name>
</gene>
<accession>A0A382YHV4</accession>
<feature type="non-terminal residue" evidence="1">
    <location>
        <position position="1"/>
    </location>
</feature>
<reference evidence="1" key="1">
    <citation type="submission" date="2018-05" db="EMBL/GenBank/DDBJ databases">
        <authorList>
            <person name="Lanie J.A."/>
            <person name="Ng W.-L."/>
            <person name="Kazmierczak K.M."/>
            <person name="Andrzejewski T.M."/>
            <person name="Davidsen T.M."/>
            <person name="Wayne K.J."/>
            <person name="Tettelin H."/>
            <person name="Glass J.I."/>
            <person name="Rusch D."/>
            <person name="Podicherti R."/>
            <person name="Tsui H.-C.T."/>
            <person name="Winkler M.E."/>
        </authorList>
    </citation>
    <scope>NUCLEOTIDE SEQUENCE</scope>
</reference>
<dbReference type="AlphaFoldDB" id="A0A382YHV4"/>
<protein>
    <submittedName>
        <fullName evidence="1">Uncharacterized protein</fullName>
    </submittedName>
</protein>
<sequence length="184" mass="21182">VKSSSTDRKTLKWFKNLTREIPGQFPIRVKDFTKQTKWLEDDWKFKTIKKSSGLDLEDSQPSNPGIVIRPRRLTNDPIHIEIAEHGRAFGYSISNTTGNYNHCLAPALKCIQGFYDEHRDSEGIIKENINGQPMDVGVHEFHSENFSGNYTLIMWVAEFKLAKLGELFAKFHPEAEEAKKLFKI</sequence>
<organism evidence="1">
    <name type="scientific">marine metagenome</name>
    <dbReference type="NCBI Taxonomy" id="408172"/>
    <lineage>
        <taxon>unclassified sequences</taxon>
        <taxon>metagenomes</taxon>
        <taxon>ecological metagenomes</taxon>
    </lineage>
</organism>
<proteinExistence type="predicted"/>
<evidence type="ECO:0000313" key="1">
    <source>
        <dbReference type="EMBL" id="SVD82569.1"/>
    </source>
</evidence>